<dbReference type="Gene3D" id="3.40.50.2020">
    <property type="match status" value="1"/>
</dbReference>
<accession>A0A839SDJ3</accession>
<organism evidence="2 3">
    <name type="scientific">Mucilaginibacter gotjawali</name>
    <dbReference type="NCBI Taxonomy" id="1550579"/>
    <lineage>
        <taxon>Bacteria</taxon>
        <taxon>Pseudomonadati</taxon>
        <taxon>Bacteroidota</taxon>
        <taxon>Sphingobacteriia</taxon>
        <taxon>Sphingobacteriales</taxon>
        <taxon>Sphingobacteriaceae</taxon>
        <taxon>Mucilaginibacter</taxon>
    </lineage>
</organism>
<dbReference type="GO" id="GO:0004845">
    <property type="term" value="F:uracil phosphoribosyltransferase activity"/>
    <property type="evidence" value="ECO:0007669"/>
    <property type="project" value="UniProtKB-EC"/>
</dbReference>
<dbReference type="InterPro" id="IPR029057">
    <property type="entry name" value="PRTase-like"/>
</dbReference>
<keyword evidence="3" id="KW-1185">Reference proteome</keyword>
<protein>
    <submittedName>
        <fullName evidence="2">Pyrimidine operon attenuation protein/uracil phosphoribosyltransferase</fullName>
        <ecNumber evidence="2">2.4.2.9</ecNumber>
    </submittedName>
</protein>
<evidence type="ECO:0000313" key="2">
    <source>
        <dbReference type="EMBL" id="MBB3055384.1"/>
    </source>
</evidence>
<dbReference type="Proteomes" id="UP000539265">
    <property type="component" value="Unassembled WGS sequence"/>
</dbReference>
<dbReference type="InterPro" id="IPR050137">
    <property type="entry name" value="PyrR_bifunctional"/>
</dbReference>
<dbReference type="NCBIfam" id="NF003549">
    <property type="entry name" value="PRK05205.1-5"/>
    <property type="match status" value="1"/>
</dbReference>
<dbReference type="Pfam" id="PF00156">
    <property type="entry name" value="Pribosyltran"/>
    <property type="match status" value="1"/>
</dbReference>
<dbReference type="CDD" id="cd06223">
    <property type="entry name" value="PRTases_typeI"/>
    <property type="match status" value="1"/>
</dbReference>
<proteinExistence type="predicted"/>
<gene>
    <name evidence="2" type="ORF">FHS11_001802</name>
</gene>
<evidence type="ECO:0000259" key="1">
    <source>
        <dbReference type="Pfam" id="PF00156"/>
    </source>
</evidence>
<dbReference type="EMBL" id="JACHWX010000004">
    <property type="protein sequence ID" value="MBB3055384.1"/>
    <property type="molecule type" value="Genomic_DNA"/>
</dbReference>
<sequence length="188" mass="21635">MPKSTHTMQNPTLLDGPKFQITLQRLCRQLIENHNDFSESVLIGIQPRGIYLAKRIAEELRKILHGKTILQGDLDITFYRDDFRRRESQLVPNQTKIDFIIEGKKVIMMDDVLWTGRTIRAAMDALQAFGRPEKIELLTLVDRRYSRHIPVSADYVGIEVDSIASQKVVVSWKETDGEDKITLLSDVK</sequence>
<dbReference type="SUPFAM" id="SSF53271">
    <property type="entry name" value="PRTase-like"/>
    <property type="match status" value="1"/>
</dbReference>
<keyword evidence="2" id="KW-0808">Transferase</keyword>
<dbReference type="InterPro" id="IPR000836">
    <property type="entry name" value="PRTase_dom"/>
</dbReference>
<evidence type="ECO:0000313" key="3">
    <source>
        <dbReference type="Proteomes" id="UP000539265"/>
    </source>
</evidence>
<comment type="caution">
    <text evidence="2">The sequence shown here is derived from an EMBL/GenBank/DDBJ whole genome shotgun (WGS) entry which is preliminary data.</text>
</comment>
<keyword evidence="2" id="KW-0328">Glycosyltransferase</keyword>
<dbReference type="PANTHER" id="PTHR11608">
    <property type="entry name" value="BIFUNCTIONAL PROTEIN PYRR"/>
    <property type="match status" value="1"/>
</dbReference>
<dbReference type="EC" id="2.4.2.9" evidence="2"/>
<name>A0A839SDJ3_9SPHI</name>
<feature type="domain" description="Phosphoribosyltransferase" evidence="1">
    <location>
        <begin position="12"/>
        <end position="173"/>
    </location>
</feature>
<dbReference type="AlphaFoldDB" id="A0A839SDJ3"/>
<reference evidence="2" key="1">
    <citation type="submission" date="2020-08" db="EMBL/GenBank/DDBJ databases">
        <title>Genomic Encyclopedia of Type Strains, Phase III (KMG-III): the genomes of soil and plant-associated and newly described type strains.</title>
        <authorList>
            <person name="Whitman W."/>
        </authorList>
    </citation>
    <scope>NUCLEOTIDE SEQUENCE [LARGE SCALE GENOMIC DNA]</scope>
    <source>
        <strain evidence="2">CECT 8628</strain>
    </source>
</reference>
<dbReference type="PANTHER" id="PTHR11608:SF0">
    <property type="entry name" value="BIFUNCTIONAL PROTEIN PYRR"/>
    <property type="match status" value="1"/>
</dbReference>